<dbReference type="Pfam" id="PF03466">
    <property type="entry name" value="LysR_substrate"/>
    <property type="match status" value="1"/>
</dbReference>
<accession>A0A062U4X9</accession>
<evidence type="ECO:0000256" key="3">
    <source>
        <dbReference type="ARBA" id="ARBA00023125"/>
    </source>
</evidence>
<evidence type="ECO:0000313" key="7">
    <source>
        <dbReference type="Proteomes" id="UP000027037"/>
    </source>
</evidence>
<evidence type="ECO:0000313" key="6">
    <source>
        <dbReference type="EMBL" id="KCZ53357.1"/>
    </source>
</evidence>
<dbReference type="STRING" id="1280946.HY29_03810"/>
<dbReference type="InterPro" id="IPR000847">
    <property type="entry name" value="LysR_HTH_N"/>
</dbReference>
<gene>
    <name evidence="6" type="ORF">HY29_03810</name>
</gene>
<proteinExistence type="inferred from homology"/>
<reference evidence="6 7" key="1">
    <citation type="journal article" date="2014" name="Antonie Van Leeuwenhoek">
        <title>Hyphomonas beringensis sp. nov. and Hyphomonas chukchiensis sp. nov., isolated from surface seawater of the Bering Sea and Chukchi Sea.</title>
        <authorList>
            <person name="Li C."/>
            <person name="Lai Q."/>
            <person name="Li G."/>
            <person name="Dong C."/>
            <person name="Wang J."/>
            <person name="Liao Y."/>
            <person name="Shao Z."/>
        </authorList>
    </citation>
    <scope>NUCLEOTIDE SEQUENCE [LARGE SCALE GENOMIC DNA]</scope>
    <source>
        <strain evidence="6 7">25B14_1</strain>
    </source>
</reference>
<name>A0A062U4X9_9PROT</name>
<dbReference type="PRINTS" id="PR00039">
    <property type="entry name" value="HTHLYSR"/>
</dbReference>
<keyword evidence="7" id="KW-1185">Reference proteome</keyword>
<dbReference type="AlphaFoldDB" id="A0A062U4X9"/>
<dbReference type="PATRIC" id="fig|1280946.3.peg.2675"/>
<dbReference type="SUPFAM" id="SSF46785">
    <property type="entry name" value="Winged helix' DNA-binding domain"/>
    <property type="match status" value="1"/>
</dbReference>
<dbReference type="GO" id="GO:0003700">
    <property type="term" value="F:DNA-binding transcription factor activity"/>
    <property type="evidence" value="ECO:0007669"/>
    <property type="project" value="InterPro"/>
</dbReference>
<organism evidence="6 7">
    <name type="scientific">Hyphomonas beringensis</name>
    <dbReference type="NCBI Taxonomy" id="1280946"/>
    <lineage>
        <taxon>Bacteria</taxon>
        <taxon>Pseudomonadati</taxon>
        <taxon>Pseudomonadota</taxon>
        <taxon>Alphaproteobacteria</taxon>
        <taxon>Hyphomonadales</taxon>
        <taxon>Hyphomonadaceae</taxon>
        <taxon>Hyphomonas</taxon>
    </lineage>
</organism>
<evidence type="ECO:0000256" key="2">
    <source>
        <dbReference type="ARBA" id="ARBA00023015"/>
    </source>
</evidence>
<evidence type="ECO:0000256" key="4">
    <source>
        <dbReference type="ARBA" id="ARBA00023163"/>
    </source>
</evidence>
<dbReference type="Proteomes" id="UP000027037">
    <property type="component" value="Unassembled WGS sequence"/>
</dbReference>
<comment type="caution">
    <text evidence="6">The sequence shown here is derived from an EMBL/GenBank/DDBJ whole genome shotgun (WGS) entry which is preliminary data.</text>
</comment>
<evidence type="ECO:0000256" key="1">
    <source>
        <dbReference type="ARBA" id="ARBA00009437"/>
    </source>
</evidence>
<keyword evidence="4" id="KW-0804">Transcription</keyword>
<sequence length="298" mass="33094">MLNYNHLRYFWVVAREGHLTRAAEILHVSQSSLSAQIRKLEHQIGHDLFERRGRGLVLTEAGQIALDHANEIFSIGDELLSRLSRDAGDVRHVLRVGALATLSRNFQISFLRPVLGSKNVEIVVRSGSMGELLGALEAHRLDVILVSQVPLRDTATKWTAHIIDQQEVSIVGTKERIGSNRDMVKLLKEHPIILPTADVGFRNGFDALVERLSIHPEIIAEVDDMAMMRVLAREDIGLAVLPPIVVTDELTNGRLIEACKLPNIQESFAALTLKQRFPNPVLGSLLEGLGKKNVDEKS</sequence>
<dbReference type="InterPro" id="IPR005119">
    <property type="entry name" value="LysR_subst-bd"/>
</dbReference>
<comment type="similarity">
    <text evidence="1">Belongs to the LysR transcriptional regulatory family.</text>
</comment>
<dbReference type="PANTHER" id="PTHR30126">
    <property type="entry name" value="HTH-TYPE TRANSCRIPTIONAL REGULATOR"/>
    <property type="match status" value="1"/>
</dbReference>
<dbReference type="PANTHER" id="PTHR30126:SF98">
    <property type="entry name" value="HTH-TYPE TRANSCRIPTIONAL ACTIVATOR BAUR"/>
    <property type="match status" value="1"/>
</dbReference>
<dbReference type="CDD" id="cd05466">
    <property type="entry name" value="PBP2_LTTR_substrate"/>
    <property type="match status" value="1"/>
</dbReference>
<dbReference type="InterPro" id="IPR036390">
    <property type="entry name" value="WH_DNA-bd_sf"/>
</dbReference>
<dbReference type="eggNOG" id="COG0583">
    <property type="taxonomic scope" value="Bacteria"/>
</dbReference>
<feature type="domain" description="HTH lysR-type" evidence="5">
    <location>
        <begin position="2"/>
        <end position="59"/>
    </location>
</feature>
<dbReference type="InterPro" id="IPR036388">
    <property type="entry name" value="WH-like_DNA-bd_sf"/>
</dbReference>
<dbReference type="Pfam" id="PF00126">
    <property type="entry name" value="HTH_1"/>
    <property type="match status" value="1"/>
</dbReference>
<dbReference type="Gene3D" id="3.40.190.290">
    <property type="match status" value="1"/>
</dbReference>
<dbReference type="PROSITE" id="PS50931">
    <property type="entry name" value="HTH_LYSR"/>
    <property type="match status" value="1"/>
</dbReference>
<dbReference type="Gene3D" id="1.10.10.10">
    <property type="entry name" value="Winged helix-like DNA-binding domain superfamily/Winged helix DNA-binding domain"/>
    <property type="match status" value="1"/>
</dbReference>
<dbReference type="GO" id="GO:0000976">
    <property type="term" value="F:transcription cis-regulatory region binding"/>
    <property type="evidence" value="ECO:0007669"/>
    <property type="project" value="TreeGrafter"/>
</dbReference>
<protein>
    <recommendedName>
        <fullName evidence="5">HTH lysR-type domain-containing protein</fullName>
    </recommendedName>
</protein>
<dbReference type="SUPFAM" id="SSF53850">
    <property type="entry name" value="Periplasmic binding protein-like II"/>
    <property type="match status" value="1"/>
</dbReference>
<evidence type="ECO:0000259" key="5">
    <source>
        <dbReference type="PROSITE" id="PS50931"/>
    </source>
</evidence>
<keyword evidence="2" id="KW-0805">Transcription regulation</keyword>
<keyword evidence="3" id="KW-0238">DNA-binding</keyword>
<dbReference type="FunFam" id="1.10.10.10:FF:000001">
    <property type="entry name" value="LysR family transcriptional regulator"/>
    <property type="match status" value="1"/>
</dbReference>
<dbReference type="EMBL" id="AWFF01000054">
    <property type="protein sequence ID" value="KCZ53357.1"/>
    <property type="molecule type" value="Genomic_DNA"/>
</dbReference>